<evidence type="ECO:0000313" key="2">
    <source>
        <dbReference type="EMBL" id="CAH2101929.1"/>
    </source>
</evidence>
<proteinExistence type="predicted"/>
<accession>A0AAU9UQI9</accession>
<comment type="caution">
    <text evidence="2">The sequence shown here is derived from an EMBL/GenBank/DDBJ whole genome shotgun (WGS) entry which is preliminary data.</text>
</comment>
<evidence type="ECO:0000313" key="3">
    <source>
        <dbReference type="Proteomes" id="UP001153954"/>
    </source>
</evidence>
<dbReference type="EMBL" id="CAKOGL010000024">
    <property type="protein sequence ID" value="CAH2101929.1"/>
    <property type="molecule type" value="Genomic_DNA"/>
</dbReference>
<evidence type="ECO:0000256" key="1">
    <source>
        <dbReference type="SAM" id="MobiDB-lite"/>
    </source>
</evidence>
<sequence length="259" mass="29130">MDHLPRKQDAPPPQVSDHCRTTGTLPAHYRHTTIVDAELFYSRSMDHLPRKQDAPPPQVSDHCRTTEAHYHRGRRAVLLAEHGPPAAQAGRAAAAGERPLPHYRHTTIVDAELFYSRSMDHLPRKQDAPPPQVSDHCRTTGTLPAHYRHTTIVDAELFYSRSMDHLPRKQDAPPPQVSDHCRTTGTLPPHYHRGRRAVLLAEHGPPAAQAGRAAAAGERPLPHYRTRHTTATLPSWTPSCSTRGAWTTCRASRTRRRRR</sequence>
<gene>
    <name evidence="2" type="ORF">EEDITHA_LOCUS16633</name>
</gene>
<keyword evidence="3" id="KW-1185">Reference proteome</keyword>
<feature type="region of interest" description="Disordered" evidence="1">
    <location>
        <begin position="1"/>
        <end position="24"/>
    </location>
</feature>
<name>A0AAU9UQI9_EUPED</name>
<dbReference type="Proteomes" id="UP001153954">
    <property type="component" value="Unassembled WGS sequence"/>
</dbReference>
<reference evidence="2" key="1">
    <citation type="submission" date="2022-03" db="EMBL/GenBank/DDBJ databases">
        <authorList>
            <person name="Tunstrom K."/>
        </authorList>
    </citation>
    <scope>NUCLEOTIDE SEQUENCE</scope>
</reference>
<dbReference type="AlphaFoldDB" id="A0AAU9UQI9"/>
<organism evidence="2 3">
    <name type="scientific">Euphydryas editha</name>
    <name type="common">Edith's checkerspot</name>
    <dbReference type="NCBI Taxonomy" id="104508"/>
    <lineage>
        <taxon>Eukaryota</taxon>
        <taxon>Metazoa</taxon>
        <taxon>Ecdysozoa</taxon>
        <taxon>Arthropoda</taxon>
        <taxon>Hexapoda</taxon>
        <taxon>Insecta</taxon>
        <taxon>Pterygota</taxon>
        <taxon>Neoptera</taxon>
        <taxon>Endopterygota</taxon>
        <taxon>Lepidoptera</taxon>
        <taxon>Glossata</taxon>
        <taxon>Ditrysia</taxon>
        <taxon>Papilionoidea</taxon>
        <taxon>Nymphalidae</taxon>
        <taxon>Nymphalinae</taxon>
        <taxon>Euphydryas</taxon>
    </lineage>
</organism>
<feature type="region of interest" description="Disordered" evidence="1">
    <location>
        <begin position="166"/>
        <end position="190"/>
    </location>
</feature>
<protein>
    <submittedName>
        <fullName evidence="2">Uncharacterized protein</fullName>
    </submittedName>
</protein>